<proteinExistence type="inferred from homology"/>
<feature type="region of interest" description="Disordered" evidence="3">
    <location>
        <begin position="797"/>
        <end position="819"/>
    </location>
</feature>
<reference evidence="5 6" key="2">
    <citation type="journal article" date="2012" name="Stand. Genomic Sci.">
        <title>Complete genome sequence of Thauera aminoaromatica strain MZ1T.</title>
        <authorList>
            <person name="Jiang K."/>
            <person name="Sanseverino J."/>
            <person name="Chauhan A."/>
            <person name="Lucas S."/>
            <person name="Copeland A."/>
            <person name="Lapidus A."/>
            <person name="Del Rio T.G."/>
            <person name="Dalin E."/>
            <person name="Tice H."/>
            <person name="Bruce D."/>
            <person name="Goodwin L."/>
            <person name="Pitluck S."/>
            <person name="Sims D."/>
            <person name="Brettin T."/>
            <person name="Detter J.C."/>
            <person name="Han C."/>
            <person name="Chang Y.J."/>
            <person name="Larimer F."/>
            <person name="Land M."/>
            <person name="Hauser L."/>
            <person name="Kyrpides N.C."/>
            <person name="Mikhailova N."/>
            <person name="Moser S."/>
            <person name="Jegier P."/>
            <person name="Close D."/>
            <person name="Debruyn J.M."/>
            <person name="Wang Y."/>
            <person name="Layton A.C."/>
            <person name="Allen M.S."/>
            <person name="Sayler G.S."/>
        </authorList>
    </citation>
    <scope>NUCLEOTIDE SEQUENCE [LARGE SCALE GENOMIC DNA]</scope>
    <source>
        <strain evidence="5 6">MZ1T</strain>
    </source>
</reference>
<dbReference type="GO" id="GO:0004176">
    <property type="term" value="F:ATP-dependent peptidase activity"/>
    <property type="evidence" value="ECO:0007669"/>
    <property type="project" value="UniProtKB-UniRule"/>
</dbReference>
<evidence type="ECO:0000256" key="1">
    <source>
        <dbReference type="ARBA" id="ARBA00022670"/>
    </source>
</evidence>
<dbReference type="PROSITE" id="PS51786">
    <property type="entry name" value="LON_PROTEOLYTIC"/>
    <property type="match status" value="1"/>
</dbReference>
<dbReference type="InterPro" id="IPR041699">
    <property type="entry name" value="AAA_32"/>
</dbReference>
<dbReference type="eggNOG" id="COG1067">
    <property type="taxonomic scope" value="Bacteria"/>
</dbReference>
<dbReference type="Pfam" id="PF13654">
    <property type="entry name" value="AAA_32"/>
    <property type="match status" value="1"/>
</dbReference>
<keyword evidence="6" id="KW-1185">Reference proteome</keyword>
<keyword evidence="2" id="KW-0378">Hydrolase</keyword>
<dbReference type="Gene3D" id="1.10.8.60">
    <property type="match status" value="1"/>
</dbReference>
<name>C4ZNL3_THASP</name>
<dbReference type="Gene3D" id="3.30.230.10">
    <property type="match status" value="1"/>
</dbReference>
<keyword evidence="1 2" id="KW-0645">Protease</keyword>
<dbReference type="Pfam" id="PF05362">
    <property type="entry name" value="Lon_C"/>
    <property type="match status" value="1"/>
</dbReference>
<dbReference type="KEGG" id="tmz:Tmz1t_1417"/>
<feature type="domain" description="Lon proteolytic" evidence="4">
    <location>
        <begin position="569"/>
        <end position="764"/>
    </location>
</feature>
<dbReference type="InterPro" id="IPR027417">
    <property type="entry name" value="P-loop_NTPase"/>
</dbReference>
<reference evidence="6" key="1">
    <citation type="submission" date="2009-05" db="EMBL/GenBank/DDBJ databases">
        <title>Complete sequence of chromosome of Thauera sp. MZ1T.</title>
        <authorList>
            <consortium name="US DOE Joint Genome Institute"/>
            <person name="Lucas S."/>
            <person name="Copeland A."/>
            <person name="Lapidus A."/>
            <person name="Glavina del Rio T."/>
            <person name="Dalin E."/>
            <person name="Tice H."/>
            <person name="Bruce D."/>
            <person name="Goodwin L."/>
            <person name="Pitluck S."/>
            <person name="Sims D."/>
            <person name="Brettin T."/>
            <person name="Detter J.C."/>
            <person name="Han C."/>
            <person name="Larimer F."/>
            <person name="Land M."/>
            <person name="Hauser L."/>
            <person name="Kyrpides N."/>
            <person name="Mikhailova N."/>
            <person name="Sayler G.S."/>
        </authorList>
    </citation>
    <scope>NUCLEOTIDE SEQUENCE [LARGE SCALE GENOMIC DNA]</scope>
    <source>
        <strain evidence="6">MZ1T</strain>
    </source>
</reference>
<dbReference type="GO" id="GO:0005524">
    <property type="term" value="F:ATP binding"/>
    <property type="evidence" value="ECO:0007669"/>
    <property type="project" value="InterPro"/>
</dbReference>
<evidence type="ECO:0000259" key="4">
    <source>
        <dbReference type="PROSITE" id="PS51786"/>
    </source>
</evidence>
<evidence type="ECO:0000313" key="6">
    <source>
        <dbReference type="Proteomes" id="UP000002186"/>
    </source>
</evidence>
<evidence type="ECO:0000256" key="2">
    <source>
        <dbReference type="PROSITE-ProRule" id="PRU01122"/>
    </source>
</evidence>
<organism evidence="5 6">
    <name type="scientific">Thauera aminoaromatica</name>
    <dbReference type="NCBI Taxonomy" id="164330"/>
    <lineage>
        <taxon>Bacteria</taxon>
        <taxon>Pseudomonadati</taxon>
        <taxon>Pseudomonadota</taxon>
        <taxon>Betaproteobacteria</taxon>
        <taxon>Rhodocyclales</taxon>
        <taxon>Zoogloeaceae</taxon>
        <taxon>Thauera</taxon>
    </lineage>
</organism>
<dbReference type="PRINTS" id="PR00830">
    <property type="entry name" value="ENDOLAPTASE"/>
</dbReference>
<dbReference type="InterPro" id="IPR008269">
    <property type="entry name" value="Lon_proteolytic"/>
</dbReference>
<dbReference type="InterPro" id="IPR046844">
    <property type="entry name" value="Lon-like_helical"/>
</dbReference>
<dbReference type="OrthoDB" id="9758568at2"/>
<dbReference type="InterPro" id="IPR027065">
    <property type="entry name" value="Lon_Prtase"/>
</dbReference>
<dbReference type="GO" id="GO:0006508">
    <property type="term" value="P:proteolysis"/>
    <property type="evidence" value="ECO:0007669"/>
    <property type="project" value="UniProtKB-KW"/>
</dbReference>
<dbReference type="Proteomes" id="UP000002186">
    <property type="component" value="Chromosome"/>
</dbReference>
<dbReference type="EMBL" id="CP001281">
    <property type="protein sequence ID" value="ACK54176.1"/>
    <property type="molecule type" value="Genomic_DNA"/>
</dbReference>
<dbReference type="GO" id="GO:0030163">
    <property type="term" value="P:protein catabolic process"/>
    <property type="evidence" value="ECO:0007669"/>
    <property type="project" value="InterPro"/>
</dbReference>
<dbReference type="AlphaFoldDB" id="C4ZNL3"/>
<comment type="catalytic activity">
    <reaction evidence="2">
        <text>Hydrolysis of proteins in presence of ATP.</text>
        <dbReference type="EC" id="3.4.21.53"/>
    </reaction>
</comment>
<comment type="similarity">
    <text evidence="2">Belongs to the peptidase S16 family.</text>
</comment>
<dbReference type="HOGENOM" id="CLU_014785_0_1_4"/>
<evidence type="ECO:0000256" key="3">
    <source>
        <dbReference type="SAM" id="MobiDB-lite"/>
    </source>
</evidence>
<dbReference type="Pfam" id="PF20436">
    <property type="entry name" value="LonB_AAA-LID"/>
    <property type="match status" value="1"/>
</dbReference>
<dbReference type="RefSeq" id="WP_012585004.1">
    <property type="nucleotide sequence ID" value="NC_011662.2"/>
</dbReference>
<dbReference type="PANTHER" id="PTHR10046">
    <property type="entry name" value="ATP DEPENDENT LON PROTEASE FAMILY MEMBER"/>
    <property type="match status" value="1"/>
</dbReference>
<dbReference type="Pfam" id="PF20437">
    <property type="entry name" value="LonC_helical"/>
    <property type="match status" value="1"/>
</dbReference>
<evidence type="ECO:0000313" key="5">
    <source>
        <dbReference type="EMBL" id="ACK54176.1"/>
    </source>
</evidence>
<feature type="active site" evidence="2">
    <location>
        <position position="659"/>
    </location>
</feature>
<dbReference type="Gene3D" id="3.40.50.300">
    <property type="entry name" value="P-loop containing nucleotide triphosphate hydrolases"/>
    <property type="match status" value="2"/>
</dbReference>
<dbReference type="InterPro" id="IPR046843">
    <property type="entry name" value="LonB_AAA-LID"/>
</dbReference>
<dbReference type="InterPro" id="IPR014721">
    <property type="entry name" value="Ribsml_uS5_D2-typ_fold_subgr"/>
</dbReference>
<gene>
    <name evidence="5" type="ordered locus">Tmz1t_1417</name>
</gene>
<dbReference type="InterPro" id="IPR020568">
    <property type="entry name" value="Ribosomal_Su5_D2-typ_SF"/>
</dbReference>
<sequence length="819" mass="89222">MSAPLTPPAPLPVERLATRCDPAALGIETSAQLPELDVARLHGRAVDAIRLGLDIRAEGYNLFVLGDPGSGRHELVRRLLEDTRGRGDAPADWCYAWNFANAAQPRLLRLPCGRGPALRDDLARFVEELVPAIGAVFESEEHRNRIEALQEEAKTREESALRSLGDEAQKLGVALLRTPHGFAFLPMKDEGSTLTQEEFEQLPEARQHELGEHIRALHERLHRLMGDFPRWRHELQNRIRDAGREAIRATVTHMVDELKARHADLPEVCAHLDAVLADVVASGESLRATPHADEDSETLTYTGSISVQRYLVNLLVANPADGTRPMVYEDHPTLQNLVGRIDHLVHMGTLVSNFTLIRAGALHRANGGFLVLDALKLLSQPFAWEGLKRALKSARLRIESLSELIGVTGSVQLEPEPMPLELKVVLIGDRLTYYLLGRYDPEFAALFRINADMESEIERSADNTAAYACLLATLARRAGLPPLSAPALARLIEHAARLAADAERLSARTQPLDDRLREAAHFALAAGAARIECEHVDAAIAAHRRRHERIRLGHLDQILRGQWLIDTAGSHVGQVNGLAVVPLGEDSFAHPQRITATVRAGAGEVIDIEREVKLGGPIHSKGVLILSAFLAARFGWMLPLSLKASLVFEQSYGGVEGDSASLAELVALLSALSGVAVKQSLAVTGSVNQFGVVQPVGGINEKIEGFFDLCAVRGLDGRQGVLIPRANVCHLMLRDDVVEAVRAGRFAVWAVADADEAVELLTGVAAGVPDEQGRMAAGSMSRRVVEGLRKLARMQREFARRGHEDDADAAGHRGRPHAS</sequence>
<dbReference type="SUPFAM" id="SSF54211">
    <property type="entry name" value="Ribosomal protein S5 domain 2-like"/>
    <property type="match status" value="1"/>
</dbReference>
<feature type="active site" evidence="2">
    <location>
        <position position="702"/>
    </location>
</feature>
<protein>
    <recommendedName>
        <fullName evidence="2">endopeptidase La</fullName>
        <ecNumber evidence="2">3.4.21.53</ecNumber>
    </recommendedName>
</protein>
<accession>C4ZNL3</accession>
<dbReference type="EC" id="3.4.21.53" evidence="2"/>
<keyword evidence="2" id="KW-0720">Serine protease</keyword>
<dbReference type="GO" id="GO:0004252">
    <property type="term" value="F:serine-type endopeptidase activity"/>
    <property type="evidence" value="ECO:0007669"/>
    <property type="project" value="UniProtKB-UniRule"/>
</dbReference>